<gene>
    <name evidence="2" type="ORF">O181_063149</name>
</gene>
<evidence type="ECO:0000313" key="3">
    <source>
        <dbReference type="Proteomes" id="UP000765509"/>
    </source>
</evidence>
<proteinExistence type="predicted"/>
<sequence length="162" mass="17670">MPVQHFLPVRQTRSQAVFTPTPRAPLVGTPAVPQMRAHLDKGLIIEGEAPPRKEGGGPIILSSFSGVVSTFPGISRTTLNGPGKNGAEEEENSVEEEESDSTEADPTPVRESQRTGGPNIAQYNQPVSPQCEPYLLEIMQKMIQIMANILKLQDHQPSRLHL</sequence>
<accession>A0A9Q3I295</accession>
<evidence type="ECO:0000256" key="1">
    <source>
        <dbReference type="SAM" id="MobiDB-lite"/>
    </source>
</evidence>
<evidence type="ECO:0000313" key="2">
    <source>
        <dbReference type="EMBL" id="MBW0523434.1"/>
    </source>
</evidence>
<dbReference type="AlphaFoldDB" id="A0A9Q3I295"/>
<keyword evidence="3" id="KW-1185">Reference proteome</keyword>
<reference evidence="2" key="1">
    <citation type="submission" date="2021-03" db="EMBL/GenBank/DDBJ databases">
        <title>Draft genome sequence of rust myrtle Austropuccinia psidii MF-1, a brazilian biotype.</title>
        <authorList>
            <person name="Quecine M.C."/>
            <person name="Pachon D.M.R."/>
            <person name="Bonatelli M.L."/>
            <person name="Correr F.H."/>
            <person name="Franceschini L.M."/>
            <person name="Leite T.F."/>
            <person name="Margarido G.R.A."/>
            <person name="Almeida C.A."/>
            <person name="Ferrarezi J.A."/>
            <person name="Labate C.A."/>
        </authorList>
    </citation>
    <scope>NUCLEOTIDE SEQUENCE</scope>
    <source>
        <strain evidence="2">MF-1</strain>
    </source>
</reference>
<dbReference type="EMBL" id="AVOT02030274">
    <property type="protein sequence ID" value="MBW0523434.1"/>
    <property type="molecule type" value="Genomic_DNA"/>
</dbReference>
<name>A0A9Q3I295_9BASI</name>
<protein>
    <submittedName>
        <fullName evidence="2">Uncharacterized protein</fullName>
    </submittedName>
</protein>
<dbReference type="Proteomes" id="UP000765509">
    <property type="component" value="Unassembled WGS sequence"/>
</dbReference>
<comment type="caution">
    <text evidence="2">The sequence shown here is derived from an EMBL/GenBank/DDBJ whole genome shotgun (WGS) entry which is preliminary data.</text>
</comment>
<organism evidence="2 3">
    <name type="scientific">Austropuccinia psidii MF-1</name>
    <dbReference type="NCBI Taxonomy" id="1389203"/>
    <lineage>
        <taxon>Eukaryota</taxon>
        <taxon>Fungi</taxon>
        <taxon>Dikarya</taxon>
        <taxon>Basidiomycota</taxon>
        <taxon>Pucciniomycotina</taxon>
        <taxon>Pucciniomycetes</taxon>
        <taxon>Pucciniales</taxon>
        <taxon>Sphaerophragmiaceae</taxon>
        <taxon>Austropuccinia</taxon>
    </lineage>
</organism>
<feature type="compositionally biased region" description="Acidic residues" evidence="1">
    <location>
        <begin position="88"/>
        <end position="103"/>
    </location>
</feature>
<feature type="region of interest" description="Disordered" evidence="1">
    <location>
        <begin position="72"/>
        <end position="126"/>
    </location>
</feature>